<accession>A0A2U9BUB3</accession>
<gene>
    <name evidence="2" type="ORF">SMAX5B_018839</name>
</gene>
<protein>
    <submittedName>
        <fullName evidence="2">Uncharacterized protein</fullName>
    </submittedName>
</protein>
<organism evidence="2 3">
    <name type="scientific">Scophthalmus maximus</name>
    <name type="common">Turbot</name>
    <name type="synonym">Psetta maxima</name>
    <dbReference type="NCBI Taxonomy" id="52904"/>
    <lineage>
        <taxon>Eukaryota</taxon>
        <taxon>Metazoa</taxon>
        <taxon>Chordata</taxon>
        <taxon>Craniata</taxon>
        <taxon>Vertebrata</taxon>
        <taxon>Euteleostomi</taxon>
        <taxon>Actinopterygii</taxon>
        <taxon>Neopterygii</taxon>
        <taxon>Teleostei</taxon>
        <taxon>Neoteleostei</taxon>
        <taxon>Acanthomorphata</taxon>
        <taxon>Carangaria</taxon>
        <taxon>Pleuronectiformes</taxon>
        <taxon>Pleuronectoidei</taxon>
        <taxon>Scophthalmidae</taxon>
        <taxon>Scophthalmus</taxon>
    </lineage>
</organism>
<name>A0A2U9BUB3_SCOMX</name>
<evidence type="ECO:0000313" key="2">
    <source>
        <dbReference type="EMBL" id="AWP07805.1"/>
    </source>
</evidence>
<evidence type="ECO:0000256" key="1">
    <source>
        <dbReference type="SAM" id="MobiDB-lite"/>
    </source>
</evidence>
<feature type="region of interest" description="Disordered" evidence="1">
    <location>
        <begin position="79"/>
        <end position="102"/>
    </location>
</feature>
<dbReference type="EMBL" id="CP026252">
    <property type="protein sequence ID" value="AWP07805.1"/>
    <property type="molecule type" value="Genomic_DNA"/>
</dbReference>
<dbReference type="AlphaFoldDB" id="A0A2U9BUB3"/>
<evidence type="ECO:0000313" key="3">
    <source>
        <dbReference type="Proteomes" id="UP000246464"/>
    </source>
</evidence>
<proteinExistence type="predicted"/>
<reference evidence="2 3" key="1">
    <citation type="submission" date="2017-12" db="EMBL/GenBank/DDBJ databases">
        <title>Integrating genomic resources of turbot (Scophthalmus maximus) in depth evaluation of genetic and physical mapping variation across individuals.</title>
        <authorList>
            <person name="Martinez P."/>
        </authorList>
    </citation>
    <scope>NUCLEOTIDE SEQUENCE [LARGE SCALE GENOMIC DNA]</scope>
</reference>
<keyword evidence="3" id="KW-1185">Reference proteome</keyword>
<dbReference type="Proteomes" id="UP000246464">
    <property type="component" value="Chromosome 10"/>
</dbReference>
<sequence>MSCLISLRIPRDERASERQSVLVLSSCERTRKEEFPLVSSLRSQTCDFENFRKNQLASFRPPSQAPPPQHMHNAHRYLSLSLTASKEEDTSSWLIHKPELED</sequence>